<dbReference type="PROSITE" id="PS00562">
    <property type="entry name" value="CBM1_1"/>
    <property type="match status" value="1"/>
</dbReference>
<dbReference type="AlphaFoldDB" id="A0A1D2VLT9"/>
<dbReference type="InterPro" id="IPR035971">
    <property type="entry name" value="CBD_sf"/>
</dbReference>
<reference evidence="5" key="1">
    <citation type="submission" date="2016-05" db="EMBL/GenBank/DDBJ databases">
        <title>Comparative genomics of biotechnologically important yeasts.</title>
        <authorList>
            <consortium name="DOE Joint Genome Institute"/>
            <person name="Riley R."/>
            <person name="Haridas S."/>
            <person name="Wolfe K.H."/>
            <person name="Lopes M.R."/>
            <person name="Hittinger C.T."/>
            <person name="Goker M."/>
            <person name="Salamov A."/>
            <person name="Wisecaver J."/>
            <person name="Long T.M."/>
            <person name="Aerts A.L."/>
            <person name="Barry K."/>
            <person name="Choi C."/>
            <person name="Clum A."/>
            <person name="Coughlan A.Y."/>
            <person name="Deshpande S."/>
            <person name="Douglass A.P."/>
            <person name="Hanson S.J."/>
            <person name="Klenk H.-P."/>
            <person name="Labutti K."/>
            <person name="Lapidus A."/>
            <person name="Lindquist E."/>
            <person name="Lipzen A."/>
            <person name="Meier-Kolthoff J.P."/>
            <person name="Ohm R.A."/>
            <person name="Otillar R.P."/>
            <person name="Pangilinan J."/>
            <person name="Peng Y."/>
            <person name="Rokas A."/>
            <person name="Rosa C.A."/>
            <person name="Scheuner C."/>
            <person name="Sibirny A.A."/>
            <person name="Slot J.C."/>
            <person name="Stielow J.B."/>
            <person name="Sun H."/>
            <person name="Kurtzman C.P."/>
            <person name="Blackwell M."/>
            <person name="Grigoriev I.V."/>
            <person name="Jeffries T.W."/>
        </authorList>
    </citation>
    <scope>NUCLEOTIDE SEQUENCE [LARGE SCALE GENOMIC DNA]</scope>
    <source>
        <strain evidence="5">DSM 1968</strain>
    </source>
</reference>
<dbReference type="GO" id="GO:0005576">
    <property type="term" value="C:extracellular region"/>
    <property type="evidence" value="ECO:0007669"/>
    <property type="project" value="InterPro"/>
</dbReference>
<feature type="domain" description="CBM1" evidence="3">
    <location>
        <begin position="30"/>
        <end position="65"/>
    </location>
</feature>
<gene>
    <name evidence="4" type="ORF">ASCRUDRAFT_74929</name>
</gene>
<dbReference type="Proteomes" id="UP000095038">
    <property type="component" value="Unassembled WGS sequence"/>
</dbReference>
<dbReference type="PROSITE" id="PS51164">
    <property type="entry name" value="CBM1_2"/>
    <property type="match status" value="1"/>
</dbReference>
<keyword evidence="1 2" id="KW-0732">Signal</keyword>
<sequence length="199" mass="21794">MLFAKSLFLSSLLSLTSLATCQSNSTTDSTCVPLYYQCGGINWTGSTCCSSGSCIEQNEYYWQCVDVSDESEASAEINYATYNYNASLILEPTISTNYSDISATGYSIFTNNTVLAYSNISNTSYVVNYDNDDDDSSEEVTVYTKVYVTITTDLSTETNDGLITVSTITITDFVTVDDPVSSDLSTTLKTQYINGTYTY</sequence>
<name>A0A1D2VLT9_9ASCO</name>
<feature type="chain" id="PRO_5008910522" description="CBM1 domain-containing protein" evidence="2">
    <location>
        <begin position="24"/>
        <end position="199"/>
    </location>
</feature>
<dbReference type="InParanoid" id="A0A1D2VLT9"/>
<organism evidence="4 5">
    <name type="scientific">Ascoidea rubescens DSM 1968</name>
    <dbReference type="NCBI Taxonomy" id="1344418"/>
    <lineage>
        <taxon>Eukaryota</taxon>
        <taxon>Fungi</taxon>
        <taxon>Dikarya</taxon>
        <taxon>Ascomycota</taxon>
        <taxon>Saccharomycotina</taxon>
        <taxon>Saccharomycetes</taxon>
        <taxon>Ascoideaceae</taxon>
        <taxon>Ascoidea</taxon>
    </lineage>
</organism>
<dbReference type="InterPro" id="IPR000254">
    <property type="entry name" value="CBD"/>
</dbReference>
<dbReference type="GO" id="GO:0005975">
    <property type="term" value="P:carbohydrate metabolic process"/>
    <property type="evidence" value="ECO:0007669"/>
    <property type="project" value="InterPro"/>
</dbReference>
<dbReference type="SMART" id="SM00236">
    <property type="entry name" value="fCBD"/>
    <property type="match status" value="1"/>
</dbReference>
<dbReference type="RefSeq" id="XP_020048880.1">
    <property type="nucleotide sequence ID" value="XM_020192874.1"/>
</dbReference>
<evidence type="ECO:0000313" key="5">
    <source>
        <dbReference type="Proteomes" id="UP000095038"/>
    </source>
</evidence>
<accession>A0A1D2VLT9</accession>
<evidence type="ECO:0000256" key="1">
    <source>
        <dbReference type="ARBA" id="ARBA00022729"/>
    </source>
</evidence>
<dbReference type="SUPFAM" id="SSF57180">
    <property type="entry name" value="Cellulose-binding domain"/>
    <property type="match status" value="1"/>
</dbReference>
<evidence type="ECO:0000259" key="3">
    <source>
        <dbReference type="PROSITE" id="PS51164"/>
    </source>
</evidence>
<feature type="signal peptide" evidence="2">
    <location>
        <begin position="1"/>
        <end position="23"/>
    </location>
</feature>
<keyword evidence="5" id="KW-1185">Reference proteome</keyword>
<evidence type="ECO:0000313" key="4">
    <source>
        <dbReference type="EMBL" id="ODV62573.1"/>
    </source>
</evidence>
<protein>
    <recommendedName>
        <fullName evidence="3">CBM1 domain-containing protein</fullName>
    </recommendedName>
</protein>
<dbReference type="GO" id="GO:0030248">
    <property type="term" value="F:cellulose binding"/>
    <property type="evidence" value="ECO:0007669"/>
    <property type="project" value="InterPro"/>
</dbReference>
<dbReference type="Pfam" id="PF00734">
    <property type="entry name" value="CBM_1"/>
    <property type="match status" value="1"/>
</dbReference>
<proteinExistence type="predicted"/>
<dbReference type="EMBL" id="KV454477">
    <property type="protein sequence ID" value="ODV62573.1"/>
    <property type="molecule type" value="Genomic_DNA"/>
</dbReference>
<dbReference type="GeneID" id="30966510"/>
<evidence type="ECO:0000256" key="2">
    <source>
        <dbReference type="SAM" id="SignalP"/>
    </source>
</evidence>